<keyword evidence="4" id="KW-1185">Reference proteome</keyword>
<proteinExistence type="predicted"/>
<evidence type="ECO:0000256" key="1">
    <source>
        <dbReference type="SAM" id="SignalP"/>
    </source>
</evidence>
<dbReference type="STRING" id="2512241.A0A553HJR3"/>
<gene>
    <name evidence="3" type="ORF">FHL15_010940</name>
</gene>
<sequence length="774" mass="88428">MGWRQFPGRFLLKFTRFWHVFWTISRNLVLRLRTLGLPAYQYKSLKDPLKDIRLATVLPGGYHDDVMIRITHIALEPRKFKLSPRLSIQEIQSTLPQPWVVHETIEGRYLFLRAKIHGEGDPTWDHPIPNIERSTYERDAESSRSPADGIPFDALSYVWGSYSWFRQRRAFVECLERGKLTWARISIGENLDYALRNIRHQDRPRVMWIDALCINQSDEDERNKQVTRMADIYTQASQVTVCLGPPGEGSEIAIDSLKHISNQIELLQNGQIAPSPGTDTGFHRSDLRLPFNDELWQAVRHLINRQWFKRLWVIQEALLGDTRAKMVCGPSEISWTRFCATITTIYKNDFVSDDLRGDMGSINALCTSRPIREAIKYTFLMSAMRQCSDPRDSVYGTLGLLSTELRRMIRPDYSSTLAEVYTNSTLAYINRTKRLEVLDIAAYRHQKSGVPSWAFDPYSYRAGIGLYMVVEWPGQFCAHFSECHVIHEVPGTIRALGLGVTKICSVKPRAPGFSECDSEEDCFKASIQTVRSWEPEDLYEGTYATGESLLDAYARTLICNDLRDRIPSSGRWKPERWQGQYDVNPLFGEFAREGPLTLSGLTSTEQNPLQRLVGRRLIECENGFIGIGPADAHPGDLICILLGHENPVVLRKQDDGTYILVGICYLHGISDGVALLGPLPTPWRVQRILDSTQQYMICKFYNPDTDVLCDEDPRLGPLDDDWERLPGRDRTADDPQIFQEFRNKTTGQIVKSDPRLVPDAIRARGIALEEFSIC</sequence>
<reference evidence="4" key="1">
    <citation type="submission" date="2019-06" db="EMBL/GenBank/DDBJ databases">
        <title>Draft genome sequence of the griseofulvin-producing fungus Xylaria cubensis strain G536.</title>
        <authorList>
            <person name="Mead M.E."/>
            <person name="Raja H.A."/>
            <person name="Steenwyk J.L."/>
            <person name="Knowles S.L."/>
            <person name="Oberlies N.H."/>
            <person name="Rokas A."/>
        </authorList>
    </citation>
    <scope>NUCLEOTIDE SEQUENCE [LARGE SCALE GENOMIC DNA]</scope>
    <source>
        <strain evidence="4">G536</strain>
    </source>
</reference>
<dbReference type="Proteomes" id="UP000319160">
    <property type="component" value="Unassembled WGS sequence"/>
</dbReference>
<accession>A0A553HJR3</accession>
<dbReference type="Pfam" id="PF26639">
    <property type="entry name" value="Het-6_barrel"/>
    <property type="match status" value="1"/>
</dbReference>
<dbReference type="EMBL" id="VFLP01000097">
    <property type="protein sequence ID" value="TRX88191.1"/>
    <property type="molecule type" value="Genomic_DNA"/>
</dbReference>
<evidence type="ECO:0000259" key="2">
    <source>
        <dbReference type="Pfam" id="PF06985"/>
    </source>
</evidence>
<feature type="chain" id="PRO_5021717288" description="Heterokaryon incompatibility domain-containing protein" evidence="1">
    <location>
        <begin position="23"/>
        <end position="774"/>
    </location>
</feature>
<dbReference type="AlphaFoldDB" id="A0A553HJR3"/>
<dbReference type="InterPro" id="IPR010730">
    <property type="entry name" value="HET"/>
</dbReference>
<feature type="domain" description="Heterokaryon incompatibility" evidence="2">
    <location>
        <begin position="152"/>
        <end position="316"/>
    </location>
</feature>
<evidence type="ECO:0000313" key="4">
    <source>
        <dbReference type="Proteomes" id="UP000319160"/>
    </source>
</evidence>
<dbReference type="PANTHER" id="PTHR24148">
    <property type="entry name" value="ANKYRIN REPEAT DOMAIN-CONTAINING PROTEIN 39 HOMOLOG-RELATED"/>
    <property type="match status" value="1"/>
</dbReference>
<organism evidence="3 4">
    <name type="scientific">Xylaria flabelliformis</name>
    <dbReference type="NCBI Taxonomy" id="2512241"/>
    <lineage>
        <taxon>Eukaryota</taxon>
        <taxon>Fungi</taxon>
        <taxon>Dikarya</taxon>
        <taxon>Ascomycota</taxon>
        <taxon>Pezizomycotina</taxon>
        <taxon>Sordariomycetes</taxon>
        <taxon>Xylariomycetidae</taxon>
        <taxon>Xylariales</taxon>
        <taxon>Xylariaceae</taxon>
        <taxon>Xylaria</taxon>
    </lineage>
</organism>
<dbReference type="PANTHER" id="PTHR24148:SF73">
    <property type="entry name" value="HET DOMAIN PROTEIN (AFU_ORTHOLOGUE AFUA_8G01020)"/>
    <property type="match status" value="1"/>
</dbReference>
<protein>
    <recommendedName>
        <fullName evidence="2">Heterokaryon incompatibility domain-containing protein</fullName>
    </recommendedName>
</protein>
<dbReference type="OrthoDB" id="4850726at2759"/>
<evidence type="ECO:0000313" key="3">
    <source>
        <dbReference type="EMBL" id="TRX88191.1"/>
    </source>
</evidence>
<comment type="caution">
    <text evidence="3">The sequence shown here is derived from an EMBL/GenBank/DDBJ whole genome shotgun (WGS) entry which is preliminary data.</text>
</comment>
<dbReference type="InterPro" id="IPR052895">
    <property type="entry name" value="HetReg/Transcr_Mod"/>
</dbReference>
<feature type="signal peptide" evidence="1">
    <location>
        <begin position="1"/>
        <end position="22"/>
    </location>
</feature>
<keyword evidence="1" id="KW-0732">Signal</keyword>
<name>A0A553HJR3_9PEZI</name>
<dbReference type="Pfam" id="PF06985">
    <property type="entry name" value="HET"/>
    <property type="match status" value="1"/>
</dbReference>